<evidence type="ECO:0000313" key="3">
    <source>
        <dbReference type="Proteomes" id="UP001626536"/>
    </source>
</evidence>
<protein>
    <recommendedName>
        <fullName evidence="4">Histidine kinase</fullName>
    </recommendedName>
</protein>
<dbReference type="EMBL" id="CP136862">
    <property type="protein sequence ID" value="WOJ89086.1"/>
    <property type="molecule type" value="Genomic_DNA"/>
</dbReference>
<feature type="compositionally biased region" description="Basic residues" evidence="1">
    <location>
        <begin position="115"/>
        <end position="125"/>
    </location>
</feature>
<feature type="compositionally biased region" description="Low complexity" evidence="1">
    <location>
        <begin position="97"/>
        <end position="113"/>
    </location>
</feature>
<evidence type="ECO:0000313" key="2">
    <source>
        <dbReference type="EMBL" id="WOJ89086.1"/>
    </source>
</evidence>
<proteinExistence type="predicted"/>
<gene>
    <name evidence="2" type="ORF">RZS28_14930</name>
</gene>
<keyword evidence="3" id="KW-1185">Reference proteome</keyword>
<feature type="region of interest" description="Disordered" evidence="1">
    <location>
        <begin position="92"/>
        <end position="125"/>
    </location>
</feature>
<reference evidence="2 3" key="1">
    <citation type="submission" date="2023-10" db="EMBL/GenBank/DDBJ databases">
        <title>Novel methanotroph of the genus Methylocapsa from a subarctic wetland.</title>
        <authorList>
            <person name="Belova S.E."/>
            <person name="Oshkin I.Y."/>
            <person name="Miroshnikov K."/>
            <person name="Dedysh S.N."/>
        </authorList>
    </citation>
    <scope>NUCLEOTIDE SEQUENCE [LARGE SCALE GENOMIC DNA]</scope>
    <source>
        <strain evidence="2 3">RX1</strain>
    </source>
</reference>
<dbReference type="RefSeq" id="WP_407338529.1">
    <property type="nucleotide sequence ID" value="NZ_CP136862.1"/>
</dbReference>
<evidence type="ECO:0000256" key="1">
    <source>
        <dbReference type="SAM" id="MobiDB-lite"/>
    </source>
</evidence>
<accession>A0ABZ0HT67</accession>
<name>A0ABZ0HT67_9HYPH</name>
<organism evidence="2 3">
    <name type="scientific">Methylocapsa polymorpha</name>
    <dbReference type="NCBI Taxonomy" id="3080828"/>
    <lineage>
        <taxon>Bacteria</taxon>
        <taxon>Pseudomonadati</taxon>
        <taxon>Pseudomonadota</taxon>
        <taxon>Alphaproteobacteria</taxon>
        <taxon>Hyphomicrobiales</taxon>
        <taxon>Beijerinckiaceae</taxon>
        <taxon>Methylocapsa</taxon>
    </lineage>
</organism>
<sequence>MADYYPLLAKAVAGLSNSTPETRRAIYERARTALIGQLRRMDPPVPEADLDREAEALEAAVARLEAELEPAPEPAEPSVDAIPRDPTAIAGLTGAKLPSEALSAESAPESPAPWMRRRPRRSRPG</sequence>
<dbReference type="Proteomes" id="UP001626536">
    <property type="component" value="Chromosome"/>
</dbReference>
<evidence type="ECO:0008006" key="4">
    <source>
        <dbReference type="Google" id="ProtNLM"/>
    </source>
</evidence>